<evidence type="ECO:0000313" key="4">
    <source>
        <dbReference type="EMBL" id="MFC6201888.1"/>
    </source>
</evidence>
<dbReference type="EMBL" id="JBHSSE010000018">
    <property type="protein sequence ID" value="MFC6201888.1"/>
    <property type="molecule type" value="Genomic_DNA"/>
</dbReference>
<comment type="caution">
    <text evidence="4">The sequence shown here is derived from an EMBL/GenBank/DDBJ whole genome shotgun (WGS) entry which is preliminary data.</text>
</comment>
<keyword evidence="3" id="KW-0472">Membrane</keyword>
<evidence type="ECO:0000256" key="1">
    <source>
        <dbReference type="ARBA" id="ARBA00004241"/>
    </source>
</evidence>
<dbReference type="PROSITE" id="PS00409">
    <property type="entry name" value="PROKAR_NTER_METHYL"/>
    <property type="match status" value="1"/>
</dbReference>
<feature type="transmembrane region" description="Helical" evidence="3">
    <location>
        <begin position="6"/>
        <end position="27"/>
    </location>
</feature>
<comment type="subcellular location">
    <subcellularLocation>
        <location evidence="1">Cell surface</location>
    </subcellularLocation>
</comment>
<organism evidence="4 5">
    <name type="scientific">Lactiplantibacillus nangangensis</name>
    <dbReference type="NCBI Taxonomy" id="2559917"/>
    <lineage>
        <taxon>Bacteria</taxon>
        <taxon>Bacillati</taxon>
        <taxon>Bacillota</taxon>
        <taxon>Bacilli</taxon>
        <taxon>Lactobacillales</taxon>
        <taxon>Lactobacillaceae</taxon>
        <taxon>Lactiplantibacillus</taxon>
    </lineage>
</organism>
<keyword evidence="3" id="KW-1133">Transmembrane helix</keyword>
<keyword evidence="5" id="KW-1185">Reference proteome</keyword>
<protein>
    <submittedName>
        <fullName evidence="4">Prepilin-type N-terminal cleavage/methylation domain-containing protein</fullName>
    </submittedName>
</protein>
<keyword evidence="2" id="KW-0178">Competence</keyword>
<evidence type="ECO:0000256" key="3">
    <source>
        <dbReference type="SAM" id="Phobius"/>
    </source>
</evidence>
<accession>A0ABW1SKU8</accession>
<sequence>MRRSGFTLIETVVTLGLLASMSVIAVYRFPSTRPPADDETVFWQKYATLWQTRVFVASAYDHQQLVQFNSREVVFAPLKQGGGPATVHLALPATLHLANRHSTAEVRITKNGHPTLAAVYYQSTLRPKLLYKLSIKMGWGGYELEDVPA</sequence>
<dbReference type="RefSeq" id="WP_171002299.1">
    <property type="nucleotide sequence ID" value="NZ_BJDI01000003.1"/>
</dbReference>
<dbReference type="InterPro" id="IPR012902">
    <property type="entry name" value="N_methyl_site"/>
</dbReference>
<name>A0ABW1SKU8_9LACO</name>
<dbReference type="Proteomes" id="UP001596171">
    <property type="component" value="Unassembled WGS sequence"/>
</dbReference>
<gene>
    <name evidence="4" type="ORF">ACFP1L_08410</name>
</gene>
<proteinExistence type="predicted"/>
<keyword evidence="3" id="KW-0812">Transmembrane</keyword>
<reference evidence="5" key="1">
    <citation type="journal article" date="2019" name="Int. J. Syst. Evol. Microbiol.">
        <title>The Global Catalogue of Microorganisms (GCM) 10K type strain sequencing project: providing services to taxonomists for standard genome sequencing and annotation.</title>
        <authorList>
            <consortium name="The Broad Institute Genomics Platform"/>
            <consortium name="The Broad Institute Genome Sequencing Center for Infectious Disease"/>
            <person name="Wu L."/>
            <person name="Ma J."/>
        </authorList>
    </citation>
    <scope>NUCLEOTIDE SEQUENCE [LARGE SCALE GENOMIC DNA]</scope>
    <source>
        <strain evidence="5">CCM 8930</strain>
    </source>
</reference>
<evidence type="ECO:0000313" key="5">
    <source>
        <dbReference type="Proteomes" id="UP001596171"/>
    </source>
</evidence>
<evidence type="ECO:0000256" key="2">
    <source>
        <dbReference type="ARBA" id="ARBA00023287"/>
    </source>
</evidence>
<dbReference type="NCBIfam" id="TIGR02532">
    <property type="entry name" value="IV_pilin_GFxxxE"/>
    <property type="match status" value="1"/>
</dbReference>